<evidence type="ECO:0000256" key="1">
    <source>
        <dbReference type="ARBA" id="ARBA00004239"/>
    </source>
</evidence>
<feature type="signal peptide" evidence="18">
    <location>
        <begin position="1"/>
        <end position="17"/>
    </location>
</feature>
<name>A0A8C9JFQ1_PANTA</name>
<dbReference type="GO" id="GO:0005576">
    <property type="term" value="C:extracellular region"/>
    <property type="evidence" value="ECO:0007669"/>
    <property type="project" value="UniProtKB-SubCell"/>
</dbReference>
<comment type="subunit">
    <text evidence="17">Dimer of a heavy and a light chain linked by disulfide bonds. Interacts with Long isoform of CD74/Ii chain; the interaction stabilizes the conformation of mature CTSL.</text>
</comment>
<keyword evidence="8" id="KW-0862">Zinc</keyword>
<keyword evidence="6" id="KW-0378">Hydrolase</keyword>
<evidence type="ECO:0000256" key="14">
    <source>
        <dbReference type="ARBA" id="ARBA00040196"/>
    </source>
</evidence>
<proteinExistence type="inferred from homology"/>
<dbReference type="GO" id="GO:0004197">
    <property type="term" value="F:cysteine-type endopeptidase activity"/>
    <property type="evidence" value="ECO:0007669"/>
    <property type="project" value="UniProtKB-EC"/>
</dbReference>
<dbReference type="InterPro" id="IPR013128">
    <property type="entry name" value="Peptidase_C1A"/>
</dbReference>
<dbReference type="SUPFAM" id="SSF54001">
    <property type="entry name" value="Cysteine proteinases"/>
    <property type="match status" value="1"/>
</dbReference>
<feature type="chain" id="PRO_5044682457" description="Procathepsin L" evidence="18">
    <location>
        <begin position="18"/>
        <end position="368"/>
    </location>
</feature>
<dbReference type="FunFam" id="3.90.70.10:FF:000332">
    <property type="entry name" value="Cathepsin L1"/>
    <property type="match status" value="1"/>
</dbReference>
<dbReference type="GO" id="GO:0006508">
    <property type="term" value="P:proteolysis"/>
    <property type="evidence" value="ECO:0007669"/>
    <property type="project" value="UniProtKB-KW"/>
</dbReference>
<evidence type="ECO:0000256" key="17">
    <source>
        <dbReference type="ARBA" id="ARBA00064961"/>
    </source>
</evidence>
<comment type="similarity">
    <text evidence="4">Belongs to the peptidase C1 family.</text>
</comment>
<dbReference type="PROSITE" id="PS00639">
    <property type="entry name" value="THIOL_PROTEASE_HIS"/>
    <property type="match status" value="1"/>
</dbReference>
<evidence type="ECO:0000256" key="12">
    <source>
        <dbReference type="ARBA" id="ARBA00036319"/>
    </source>
</evidence>
<evidence type="ECO:0000313" key="21">
    <source>
        <dbReference type="Ensembl" id="ENSPTIP00000004035.1"/>
    </source>
</evidence>
<dbReference type="Pfam" id="PF08246">
    <property type="entry name" value="Inhibitor_I29"/>
    <property type="match status" value="1"/>
</dbReference>
<dbReference type="InterPro" id="IPR025660">
    <property type="entry name" value="Pept_his_AS"/>
</dbReference>
<keyword evidence="5" id="KW-0645">Protease</keyword>
<evidence type="ECO:0000256" key="18">
    <source>
        <dbReference type="SAM" id="SignalP"/>
    </source>
</evidence>
<evidence type="ECO:0000256" key="15">
    <source>
        <dbReference type="ARBA" id="ARBA00042908"/>
    </source>
</evidence>
<feature type="domain" description="Peptidase C1A papain C-terminal" evidence="19">
    <location>
        <begin position="115"/>
        <end position="327"/>
    </location>
</feature>
<evidence type="ECO:0000256" key="7">
    <source>
        <dbReference type="ARBA" id="ARBA00022807"/>
    </source>
</evidence>
<dbReference type="PRINTS" id="PR00705">
    <property type="entry name" value="PAPAIN"/>
</dbReference>
<comment type="similarity">
    <text evidence="16">To the propeptide regions of cysteine proteases.</text>
</comment>
<dbReference type="FunFam" id="1.10.287.2250:FF:000003">
    <property type="entry name" value="Cathepsin L"/>
    <property type="match status" value="1"/>
</dbReference>
<accession>A0A8C9JFQ1</accession>
<dbReference type="InterPro" id="IPR000668">
    <property type="entry name" value="Peptidase_C1A_C"/>
</dbReference>
<reference evidence="21" key="1">
    <citation type="submission" date="2025-05" db="UniProtKB">
        <authorList>
            <consortium name="Ensembl"/>
        </authorList>
    </citation>
    <scope>IDENTIFICATION</scope>
</reference>
<dbReference type="Pfam" id="PF00112">
    <property type="entry name" value="Peptidase_C1"/>
    <property type="match status" value="1"/>
</dbReference>
<evidence type="ECO:0000256" key="16">
    <source>
        <dbReference type="ARBA" id="ARBA00061596"/>
    </source>
</evidence>
<evidence type="ECO:0000256" key="3">
    <source>
        <dbReference type="ARBA" id="ARBA00004465"/>
    </source>
</evidence>
<dbReference type="GO" id="GO:0042583">
    <property type="term" value="C:chromaffin granule"/>
    <property type="evidence" value="ECO:0007669"/>
    <property type="project" value="UniProtKB-SubCell"/>
</dbReference>
<dbReference type="Ensembl" id="ENSPTIT00000007763.1">
    <property type="protein sequence ID" value="ENSPTIP00000004045.1"/>
    <property type="gene ID" value="ENSPTIG00000006647.1"/>
</dbReference>
<keyword evidence="18" id="KW-0732">Signal</keyword>
<dbReference type="AlphaFoldDB" id="A0A8C9JFQ1"/>
<dbReference type="InterPro" id="IPR039417">
    <property type="entry name" value="Peptidase_C1A_papain-like"/>
</dbReference>
<dbReference type="Proteomes" id="UP000675900">
    <property type="component" value="Unassembled WGS sequence"/>
</dbReference>
<feature type="domain" description="Cathepsin propeptide inhibitor" evidence="20">
    <location>
        <begin position="29"/>
        <end position="87"/>
    </location>
</feature>
<evidence type="ECO:0000256" key="4">
    <source>
        <dbReference type="ARBA" id="ARBA00008455"/>
    </source>
</evidence>
<evidence type="ECO:0000259" key="20">
    <source>
        <dbReference type="SMART" id="SM00848"/>
    </source>
</evidence>
<dbReference type="SMART" id="SM00645">
    <property type="entry name" value="Pept_C1"/>
    <property type="match status" value="1"/>
</dbReference>
<dbReference type="CDD" id="cd02248">
    <property type="entry name" value="Peptidase_C1A"/>
    <property type="match status" value="1"/>
</dbReference>
<dbReference type="PANTHER" id="PTHR12411">
    <property type="entry name" value="CYSTEINE PROTEASE FAMILY C1-RELATED"/>
    <property type="match status" value="1"/>
</dbReference>
<dbReference type="Gene3D" id="3.90.70.10">
    <property type="entry name" value="Cysteine proteinases"/>
    <property type="match status" value="1"/>
</dbReference>
<evidence type="ECO:0000256" key="8">
    <source>
        <dbReference type="ARBA" id="ARBA00022833"/>
    </source>
</evidence>
<dbReference type="Ensembl" id="ENSPTIT00000007753.1">
    <property type="protein sequence ID" value="ENSPTIP00000004035.1"/>
    <property type="gene ID" value="ENSPTIG00000006647.1"/>
</dbReference>
<evidence type="ECO:0000256" key="11">
    <source>
        <dbReference type="ARBA" id="ARBA00023329"/>
    </source>
</evidence>
<protein>
    <recommendedName>
        <fullName evidence="14">Procathepsin L</fullName>
        <ecNumber evidence="13">3.4.22.15</ecNumber>
    </recommendedName>
    <alternativeName>
        <fullName evidence="15">Cathepsin L1</fullName>
    </alternativeName>
</protein>
<keyword evidence="9" id="KW-0865">Zymogen</keyword>
<dbReference type="InterPro" id="IPR038765">
    <property type="entry name" value="Papain-like_cys_pep_sf"/>
</dbReference>
<organism evidence="21 22">
    <name type="scientific">Panthera tigris altaica</name>
    <name type="common">Siberian tiger</name>
    <dbReference type="NCBI Taxonomy" id="74533"/>
    <lineage>
        <taxon>Eukaryota</taxon>
        <taxon>Metazoa</taxon>
        <taxon>Chordata</taxon>
        <taxon>Craniata</taxon>
        <taxon>Vertebrata</taxon>
        <taxon>Euteleostomi</taxon>
        <taxon>Mammalia</taxon>
        <taxon>Eutheria</taxon>
        <taxon>Laurasiatheria</taxon>
        <taxon>Carnivora</taxon>
        <taxon>Feliformia</taxon>
        <taxon>Felidae</taxon>
        <taxon>Pantherinae</taxon>
        <taxon>Panthera</taxon>
    </lineage>
</organism>
<keyword evidence="22" id="KW-1185">Reference proteome</keyword>
<keyword evidence="11" id="KW-0968">Cytoplasmic vesicle</keyword>
<keyword evidence="7" id="KW-0788">Thiol protease</keyword>
<evidence type="ECO:0000259" key="19">
    <source>
        <dbReference type="SMART" id="SM00645"/>
    </source>
</evidence>
<dbReference type="Gene3D" id="1.10.287.2250">
    <property type="match status" value="1"/>
</dbReference>
<evidence type="ECO:0000313" key="22">
    <source>
        <dbReference type="Proteomes" id="UP000675900"/>
    </source>
</evidence>
<dbReference type="SMART" id="SM00848">
    <property type="entry name" value="Inhibitor_I29"/>
    <property type="match status" value="1"/>
</dbReference>
<comment type="catalytic activity">
    <reaction evidence="12">
        <text>Specificity close to that of papain. As compared to cathepsin B, cathepsin L exhibits higher activity toward protein substrates, but has little activity on Z-Arg-Arg-NHMec, and no peptidyl-dipeptidase activity.</text>
        <dbReference type="EC" id="3.4.22.15"/>
    </reaction>
</comment>
<dbReference type="GO" id="GO:0016324">
    <property type="term" value="C:apical plasma membrane"/>
    <property type="evidence" value="ECO:0007669"/>
    <property type="project" value="UniProtKB-SubCell"/>
</dbReference>
<dbReference type="InterPro" id="IPR013201">
    <property type="entry name" value="Prot_inhib_I29"/>
</dbReference>
<evidence type="ECO:0000256" key="9">
    <source>
        <dbReference type="ARBA" id="ARBA00023145"/>
    </source>
</evidence>
<sequence length="368" mass="41306">MYPFAFLTALCLGIVSATIELDQSLDEQWIQWKETHGKQYGMVEECRRAVWEKNMKMIIQHNQEYYQGKHRFLMAMNGFGDMTNEEFRHMMIGLKTQKSENGEVFKVPFCAGTSVPVERKQTSTISPGRCASGWAFSAAGALEVQMFRKTGKRVSLSVQNLLDCSWPQGNEGCNGGLMSNAFQYVKDNGGLDTEESYPYVARDGPCKYRPEHSAANITAFHTIPQREKILMMILRKVGPVSATIDASLDTFRFYKRGIYYDPKCSSEDLNHGVLVVGYGFQGKESDNQKYWFVKNSWGTDWGMDGYIKMAKDRDNHCGITTKASFPIACCVAQFSEQMMSPSTVTEEPGLRAAAGTAVVVMASASRKR</sequence>
<dbReference type="GeneTree" id="ENSGT00940000153321"/>
<evidence type="ECO:0000256" key="5">
    <source>
        <dbReference type="ARBA" id="ARBA00022670"/>
    </source>
</evidence>
<evidence type="ECO:0000256" key="13">
    <source>
        <dbReference type="ARBA" id="ARBA00038911"/>
    </source>
</evidence>
<dbReference type="EC" id="3.4.22.15" evidence="13"/>
<evidence type="ECO:0000256" key="10">
    <source>
        <dbReference type="ARBA" id="ARBA00023157"/>
    </source>
</evidence>
<evidence type="ECO:0000256" key="2">
    <source>
        <dbReference type="ARBA" id="ARBA00004248"/>
    </source>
</evidence>
<evidence type="ECO:0000256" key="6">
    <source>
        <dbReference type="ARBA" id="ARBA00022801"/>
    </source>
</evidence>
<keyword evidence="10" id="KW-1015">Disulfide bond</keyword>
<comment type="subcellular location">
    <subcellularLocation>
        <location evidence="3">Apical cell membrane</location>
        <topology evidence="3">Peripheral membrane protein</topology>
        <orientation evidence="3">Extracellular side</orientation>
    </subcellularLocation>
    <subcellularLocation>
        <location evidence="2">Cytoplasmic vesicle</location>
        <location evidence="2">Secretory vesicle</location>
        <location evidence="2">Chromaffin granule</location>
    </subcellularLocation>
    <subcellularLocation>
        <location evidence="1">Secreted</location>
        <location evidence="1">Extracellular space</location>
    </subcellularLocation>
</comment>